<dbReference type="GO" id="GO:0051536">
    <property type="term" value="F:iron-sulfur cluster binding"/>
    <property type="evidence" value="ECO:0007669"/>
    <property type="project" value="UniProtKB-KW"/>
</dbReference>
<dbReference type="Gene3D" id="3.20.20.70">
    <property type="entry name" value="Aldolase class I"/>
    <property type="match status" value="2"/>
</dbReference>
<gene>
    <name evidence="7" type="ORF">HCBAA847_1239</name>
    <name evidence="8" type="ORF">HCCG_01562</name>
</gene>
<dbReference type="AlphaFoldDB" id="A0AAI8QH85"/>
<keyword evidence="9" id="KW-1185">Reference proteome</keyword>
<keyword evidence="4" id="KW-0408">Iron</keyword>
<proteinExistence type="predicted"/>
<dbReference type="InterPro" id="IPR050377">
    <property type="entry name" value="Radical_SAM_PqqE_MftC-like"/>
</dbReference>
<dbReference type="SFLD" id="SFLDG01067">
    <property type="entry name" value="SPASM/twitch_domain_containing"/>
    <property type="match status" value="1"/>
</dbReference>
<evidence type="ECO:0000256" key="5">
    <source>
        <dbReference type="ARBA" id="ARBA00023014"/>
    </source>
</evidence>
<dbReference type="PANTHER" id="PTHR11228:SF7">
    <property type="entry name" value="PQQA PEPTIDE CYCLASE"/>
    <property type="match status" value="1"/>
</dbReference>
<reference evidence="7 10" key="2">
    <citation type="journal article" date="2012" name="J. Bacteriol.">
        <title>Complete Genome Sequence of Helicobacter cinaedi Type Strain ATCC BAA-847.</title>
        <authorList>
            <person name="Miyoshi-Akiyama T."/>
            <person name="Takeshita N."/>
            <person name="Ohmagari N."/>
            <person name="Kirikae T."/>
        </authorList>
    </citation>
    <scope>NUCLEOTIDE SEQUENCE [LARGE SCALE GENOMIC DNA]</scope>
    <source>
        <strain evidence="7 10">ATCC BAA-847</strain>
    </source>
</reference>
<dbReference type="RefSeq" id="WP_002956896.1">
    <property type="nucleotide sequence ID" value="NC_020555.1"/>
</dbReference>
<evidence type="ECO:0000313" key="8">
    <source>
        <dbReference type="EMBL" id="EFR47014.1"/>
    </source>
</evidence>
<dbReference type="SUPFAM" id="SSF102114">
    <property type="entry name" value="Radical SAM enzymes"/>
    <property type="match status" value="1"/>
</dbReference>
<dbReference type="PROSITE" id="PS51918">
    <property type="entry name" value="RADICAL_SAM"/>
    <property type="match status" value="1"/>
</dbReference>
<dbReference type="SFLD" id="SFLDS00029">
    <property type="entry name" value="Radical_SAM"/>
    <property type="match status" value="1"/>
</dbReference>
<evidence type="ECO:0000256" key="2">
    <source>
        <dbReference type="ARBA" id="ARBA00022691"/>
    </source>
</evidence>
<feature type="domain" description="Radical SAM core" evidence="6">
    <location>
        <begin position="34"/>
        <end position="258"/>
    </location>
</feature>
<keyword evidence="5" id="KW-0411">Iron-sulfur</keyword>
<reference evidence="9" key="4">
    <citation type="journal article" date="2014" name="Genome Announc.">
        <title>Draft genome sequences of six enterohepatic helicobacter species isolated from humans and one from rhesus macaques.</title>
        <authorList>
            <person name="Shen Z."/>
            <person name="Sheh A."/>
            <person name="Young S.K."/>
            <person name="Abouelliel A."/>
            <person name="Ward D.V."/>
            <person name="Earl A.M."/>
            <person name="Fox J.G."/>
        </authorList>
    </citation>
    <scope>NUCLEOTIDE SEQUENCE [LARGE SCALE GENOMIC DNA]</scope>
    <source>
        <strain evidence="9">CCUG 18818</strain>
    </source>
</reference>
<evidence type="ECO:0000256" key="4">
    <source>
        <dbReference type="ARBA" id="ARBA00023004"/>
    </source>
</evidence>
<protein>
    <submittedName>
        <fullName evidence="8">Radical SAM domain protein</fullName>
    </submittedName>
    <submittedName>
        <fullName evidence="7">Radical SAM domain-containing protein</fullName>
    </submittedName>
</protein>
<reference evidence="7" key="3">
    <citation type="submission" date="2012-07" db="EMBL/GenBank/DDBJ databases">
        <authorList>
            <person name="Akiyama T."/>
            <person name="Takeshita N."/>
            <person name="Ohmagari N."/>
            <person name="Kirikae T."/>
        </authorList>
    </citation>
    <scope>NUCLEOTIDE SEQUENCE</scope>
    <source>
        <strain evidence="7">ATCC BAA-847</strain>
    </source>
</reference>
<evidence type="ECO:0000256" key="1">
    <source>
        <dbReference type="ARBA" id="ARBA00001966"/>
    </source>
</evidence>
<evidence type="ECO:0000256" key="3">
    <source>
        <dbReference type="ARBA" id="ARBA00022723"/>
    </source>
</evidence>
<dbReference type="GO" id="GO:0003824">
    <property type="term" value="F:catalytic activity"/>
    <property type="evidence" value="ECO:0007669"/>
    <property type="project" value="InterPro"/>
</dbReference>
<dbReference type="Proteomes" id="UP000006036">
    <property type="component" value="Chromosome 1"/>
</dbReference>
<organism evidence="7 10">
    <name type="scientific">Helicobacter cinaedi CCUG 18818 = ATCC BAA-847</name>
    <dbReference type="NCBI Taxonomy" id="537971"/>
    <lineage>
        <taxon>Bacteria</taxon>
        <taxon>Pseudomonadati</taxon>
        <taxon>Campylobacterota</taxon>
        <taxon>Epsilonproteobacteria</taxon>
        <taxon>Campylobacterales</taxon>
        <taxon>Helicobacteraceae</taxon>
        <taxon>Helicobacter</taxon>
    </lineage>
</organism>
<comment type="cofactor">
    <cofactor evidence="1">
        <name>[4Fe-4S] cluster</name>
        <dbReference type="ChEBI" id="CHEBI:49883"/>
    </cofactor>
</comment>
<evidence type="ECO:0000313" key="10">
    <source>
        <dbReference type="Proteomes" id="UP000006036"/>
    </source>
</evidence>
<dbReference type="EMBL" id="DS990392">
    <property type="protein sequence ID" value="EFR47014.1"/>
    <property type="molecule type" value="Genomic_DNA"/>
</dbReference>
<dbReference type="GO" id="GO:0046872">
    <property type="term" value="F:metal ion binding"/>
    <property type="evidence" value="ECO:0007669"/>
    <property type="project" value="UniProtKB-KW"/>
</dbReference>
<dbReference type="Pfam" id="PF13186">
    <property type="entry name" value="SPASM"/>
    <property type="match status" value="1"/>
</dbReference>
<dbReference type="PANTHER" id="PTHR11228">
    <property type="entry name" value="RADICAL SAM DOMAIN PROTEIN"/>
    <property type="match status" value="1"/>
</dbReference>
<evidence type="ECO:0000313" key="9">
    <source>
        <dbReference type="Proteomes" id="UP000005755"/>
    </source>
</evidence>
<dbReference type="InterPro" id="IPR007197">
    <property type="entry name" value="rSAM"/>
</dbReference>
<dbReference type="Pfam" id="PF04055">
    <property type="entry name" value="Radical_SAM"/>
    <property type="match status" value="1"/>
</dbReference>
<name>A0AAI8QH85_9HELI</name>
<evidence type="ECO:0000313" key="7">
    <source>
        <dbReference type="EMBL" id="BAM32473.1"/>
    </source>
</evidence>
<dbReference type="EMBL" id="AP012492">
    <property type="protein sequence ID" value="BAM32473.1"/>
    <property type="molecule type" value="Genomic_DNA"/>
</dbReference>
<keyword evidence="3" id="KW-0479">Metal-binding</keyword>
<reference evidence="8" key="1">
    <citation type="submission" date="2008-08" db="EMBL/GenBank/DDBJ databases">
        <title>Annotation of Helicobacter cinaedi strain CCUG 18818.</title>
        <authorList>
            <consortium name="The Broad Institute Genome Sequencing Platform"/>
            <person name="Fox J.G."/>
            <person name="Shen Z."/>
            <person name="Charoenlap N."/>
            <person name="Schauer D.B."/>
            <person name="Ward D."/>
            <person name="Mehta T."/>
            <person name="Young S."/>
            <person name="Jaffe D."/>
            <person name="Gnerre S."/>
            <person name="Berlin A."/>
            <person name="Heiman D."/>
            <person name="Hepburn T."/>
            <person name="Shea T."/>
            <person name="Sykes S."/>
            <person name="Alvarado L."/>
            <person name="Kodira C."/>
            <person name="Borodovsky M."/>
            <person name="Lander E."/>
            <person name="Galagan J."/>
            <person name="Nusbaum C."/>
            <person name="Birren B."/>
        </authorList>
    </citation>
    <scope>NUCLEOTIDE SEQUENCE</scope>
    <source>
        <strain evidence="8">CCUG 18818</strain>
    </source>
</reference>
<keyword evidence="2" id="KW-0949">S-adenosyl-L-methionine</keyword>
<dbReference type="InterPro" id="IPR058240">
    <property type="entry name" value="rSAM_sf"/>
</dbReference>
<sequence>MSDKFRIDSHKLLFHPKRVSQWQEAYGDWEKEKLIYPIYVEVSPYGGCNHRCTFCGVDYMGYKSIKIDVDVYARAIADMGRLGVKSVMFAGEGEPFLHKDLPQMVALSKDSGVDVGITTNFVMANEKNLPTILKYASWIKVSLNAGDKESYARIHRTKEADFEKVLENLSLAVRLRQEQGSSCTIGAQMLLLPQNYHTTFILASRLKAIGVDYLVIKPYSQHLFSKTREYERLDYTAYLALEQQLDTLNDGQFQVVFRAQTMKKLQTKQTYEKCYSTPYFWGYISSNGDVYGCSCYLGQEKFAYGNINSGSFESIWQGDRRAENAKFIREKLNISQCRVNCRMDSVNRYLWELSHPNSHINFI</sequence>
<dbReference type="CDD" id="cd01335">
    <property type="entry name" value="Radical_SAM"/>
    <property type="match status" value="1"/>
</dbReference>
<dbReference type="InterPro" id="IPR023885">
    <property type="entry name" value="4Fe4S-binding_SPASM_dom"/>
</dbReference>
<dbReference type="Proteomes" id="UP000005755">
    <property type="component" value="Unassembled WGS sequence"/>
</dbReference>
<dbReference type="KEGG" id="hcb:HCBAA847_1239"/>
<dbReference type="InterPro" id="IPR013785">
    <property type="entry name" value="Aldolase_TIM"/>
</dbReference>
<dbReference type="GeneID" id="66539247"/>
<evidence type="ECO:0000259" key="6">
    <source>
        <dbReference type="PROSITE" id="PS51918"/>
    </source>
</evidence>
<accession>A0AAI8QH85</accession>
<dbReference type="CDD" id="cd21109">
    <property type="entry name" value="SPASM"/>
    <property type="match status" value="1"/>
</dbReference>